<reference evidence="3 4" key="1">
    <citation type="submission" date="2016-10" db="EMBL/GenBank/DDBJ databases">
        <authorList>
            <person name="de Groot N.N."/>
        </authorList>
    </citation>
    <scope>NUCLEOTIDE SEQUENCE [LARGE SCALE GENOMIC DNA]</scope>
    <source>
        <strain evidence="3 4">DSM 14789</strain>
    </source>
</reference>
<sequence>MQRRDCLRGFAVLAALGLVAGLPNAVGAEPSAIHRVRDLRHDAWLDSAELFERLARAPSIVIGERHDNPEHHRLERWLIACLAERSMLGGVAMEMLDTRQQMRLARISHQRLLQMNDAELRHAFDWQGRGWDWSAYGPILRLTLSLGLPLGAANLPHERIAEIVSAGRVPDLPPAVARAQRRALIEGHCGLLPESILDGMLAAQVARDRVMAEALAELPPSALLICGSGHARRDIGVALHAEEKPLCVGLVEVGHDQNWRDALPASVDAGPPFDLAWFTAPAAERGDVCAALRKRFS</sequence>
<evidence type="ECO:0000313" key="3">
    <source>
        <dbReference type="EMBL" id="SDL84850.1"/>
    </source>
</evidence>
<dbReference type="Gene3D" id="3.40.50.11550">
    <property type="match status" value="1"/>
</dbReference>
<proteinExistence type="predicted"/>
<dbReference type="CDD" id="cd14727">
    <property type="entry name" value="ChanN-like"/>
    <property type="match status" value="1"/>
</dbReference>
<dbReference type="RefSeq" id="WP_089729401.1">
    <property type="nucleotide sequence ID" value="NZ_FNGI01000008.1"/>
</dbReference>
<dbReference type="EMBL" id="FNGI01000008">
    <property type="protein sequence ID" value="SDL84850.1"/>
    <property type="molecule type" value="Genomic_DNA"/>
</dbReference>
<feature type="signal peptide" evidence="1">
    <location>
        <begin position="1"/>
        <end position="28"/>
    </location>
</feature>
<gene>
    <name evidence="3" type="ORF">SAMN05661010_02675</name>
</gene>
<dbReference type="SUPFAM" id="SSF159501">
    <property type="entry name" value="EreA/ChaN-like"/>
    <property type="match status" value="1"/>
</dbReference>
<accession>A0A1G9NEF2</accession>
<dbReference type="AlphaFoldDB" id="A0A1G9NEF2"/>
<evidence type="ECO:0000256" key="1">
    <source>
        <dbReference type="SAM" id="SignalP"/>
    </source>
</evidence>
<dbReference type="OrthoDB" id="9795827at2"/>
<protein>
    <submittedName>
        <fullName evidence="3">Uncharacterized iron-regulated protein</fullName>
    </submittedName>
</protein>
<name>A0A1G9NEF2_9GAMM</name>
<organism evidence="3 4">
    <name type="scientific">Modicisalibacter muralis</name>
    <dbReference type="NCBI Taxonomy" id="119000"/>
    <lineage>
        <taxon>Bacteria</taxon>
        <taxon>Pseudomonadati</taxon>
        <taxon>Pseudomonadota</taxon>
        <taxon>Gammaproteobacteria</taxon>
        <taxon>Oceanospirillales</taxon>
        <taxon>Halomonadaceae</taxon>
        <taxon>Modicisalibacter</taxon>
    </lineage>
</organism>
<dbReference type="Pfam" id="PF04187">
    <property type="entry name" value="Cofac_haem_bdg"/>
    <property type="match status" value="1"/>
</dbReference>
<keyword evidence="4" id="KW-1185">Reference proteome</keyword>
<dbReference type="Gene3D" id="1.10.8.760">
    <property type="entry name" value="Haem-binding uptake, Tiki superfamily, ChaN, domain 2"/>
    <property type="match status" value="1"/>
</dbReference>
<feature type="domain" description="Haem-binding uptake Tiki superfamily ChaN" evidence="2">
    <location>
        <begin position="51"/>
        <end position="238"/>
    </location>
</feature>
<evidence type="ECO:0000313" key="4">
    <source>
        <dbReference type="Proteomes" id="UP000198654"/>
    </source>
</evidence>
<keyword evidence="1" id="KW-0732">Signal</keyword>
<evidence type="ECO:0000259" key="2">
    <source>
        <dbReference type="Pfam" id="PF04187"/>
    </source>
</evidence>
<dbReference type="STRING" id="119000.SAMN05661010_02675"/>
<dbReference type="InterPro" id="IPR007314">
    <property type="entry name" value="Cofac_haem-bd_dom"/>
</dbReference>
<dbReference type="Proteomes" id="UP000198654">
    <property type="component" value="Unassembled WGS sequence"/>
</dbReference>
<feature type="chain" id="PRO_5011438499" evidence="1">
    <location>
        <begin position="29"/>
        <end position="297"/>
    </location>
</feature>